<comment type="caution">
    <text evidence="1">The sequence shown here is derived from an EMBL/GenBank/DDBJ whole genome shotgun (WGS) entry which is preliminary data.</text>
</comment>
<gene>
    <name evidence="1" type="ORF">EVAR_47351_1</name>
</gene>
<evidence type="ECO:0000313" key="1">
    <source>
        <dbReference type="EMBL" id="GBP54482.1"/>
    </source>
</evidence>
<reference evidence="1 2" key="1">
    <citation type="journal article" date="2019" name="Commun. Biol.">
        <title>The bagworm genome reveals a unique fibroin gene that provides high tensile strength.</title>
        <authorList>
            <person name="Kono N."/>
            <person name="Nakamura H."/>
            <person name="Ohtoshi R."/>
            <person name="Tomita M."/>
            <person name="Numata K."/>
            <person name="Arakawa K."/>
        </authorList>
    </citation>
    <scope>NUCLEOTIDE SEQUENCE [LARGE SCALE GENOMIC DNA]</scope>
</reference>
<keyword evidence="2" id="KW-1185">Reference proteome</keyword>
<name>A0A4C1WV28_EUMVA</name>
<dbReference type="EMBL" id="BGZK01000648">
    <property type="protein sequence ID" value="GBP54482.1"/>
    <property type="molecule type" value="Genomic_DNA"/>
</dbReference>
<dbReference type="AlphaFoldDB" id="A0A4C1WV28"/>
<accession>A0A4C1WV28</accession>
<sequence>MSINRRDSRRTDAFDEFRRTNDKEKCAGMKIIVCWAEAKARGRAVGCSLMGWKCHLPPLRLQRLDWILGRGYRLDLTVLMYGRALNLASSLRLRDRSIEIVFTRISGALALAHRSDLVERRSDHSVNTSPAMSLKQLLLDGKVIL</sequence>
<organism evidence="1 2">
    <name type="scientific">Eumeta variegata</name>
    <name type="common">Bagworm moth</name>
    <name type="synonym">Eumeta japonica</name>
    <dbReference type="NCBI Taxonomy" id="151549"/>
    <lineage>
        <taxon>Eukaryota</taxon>
        <taxon>Metazoa</taxon>
        <taxon>Ecdysozoa</taxon>
        <taxon>Arthropoda</taxon>
        <taxon>Hexapoda</taxon>
        <taxon>Insecta</taxon>
        <taxon>Pterygota</taxon>
        <taxon>Neoptera</taxon>
        <taxon>Endopterygota</taxon>
        <taxon>Lepidoptera</taxon>
        <taxon>Glossata</taxon>
        <taxon>Ditrysia</taxon>
        <taxon>Tineoidea</taxon>
        <taxon>Psychidae</taxon>
        <taxon>Oiketicinae</taxon>
        <taxon>Eumeta</taxon>
    </lineage>
</organism>
<dbReference type="Proteomes" id="UP000299102">
    <property type="component" value="Unassembled WGS sequence"/>
</dbReference>
<proteinExistence type="predicted"/>
<evidence type="ECO:0000313" key="2">
    <source>
        <dbReference type="Proteomes" id="UP000299102"/>
    </source>
</evidence>
<protein>
    <submittedName>
        <fullName evidence="1">Uncharacterized protein</fullName>
    </submittedName>
</protein>